<keyword evidence="1" id="KW-0436">Ligase</keyword>
<evidence type="ECO:0000313" key="1">
    <source>
        <dbReference type="EMBL" id="STT45361.1"/>
    </source>
</evidence>
<protein>
    <submittedName>
        <fullName evidence="1">Iron aquisition yersiniabactin synthesis enzyme (Irp2)</fullName>
        <ecNumber evidence="1">6.3.2.-</ecNumber>
    </submittedName>
</protein>
<dbReference type="EC" id="6.3.2.-" evidence="1"/>
<organism evidence="1 2">
    <name type="scientific">Klebsiella pneumoniae</name>
    <dbReference type="NCBI Taxonomy" id="573"/>
    <lineage>
        <taxon>Bacteria</taxon>
        <taxon>Pseudomonadati</taxon>
        <taxon>Pseudomonadota</taxon>
        <taxon>Gammaproteobacteria</taxon>
        <taxon>Enterobacterales</taxon>
        <taxon>Enterobacteriaceae</taxon>
        <taxon>Klebsiella/Raoultella group</taxon>
        <taxon>Klebsiella</taxon>
        <taxon>Klebsiella pneumoniae complex</taxon>
    </lineage>
</organism>
<dbReference type="SUPFAM" id="SSF52777">
    <property type="entry name" value="CoA-dependent acyltransferases"/>
    <property type="match status" value="1"/>
</dbReference>
<dbReference type="EMBL" id="UGLB01000002">
    <property type="protein sequence ID" value="STT45361.1"/>
    <property type="molecule type" value="Genomic_DNA"/>
</dbReference>
<gene>
    <name evidence="1" type="primary">mbtB_3</name>
    <name evidence="1" type="ORF">NCTC9637_00202</name>
</gene>
<dbReference type="Proteomes" id="UP000255099">
    <property type="component" value="Unassembled WGS sequence"/>
</dbReference>
<proteinExistence type="predicted"/>
<sequence length="69" mass="7800">MLTAYASVLQRWSASEHFCLNLTVLNRQPLHEQVDRLVGDFTSVSLLEVDQRPSNELGGARQRHQPAIV</sequence>
<accession>A0A377VWP1</accession>
<dbReference type="GO" id="GO:0016874">
    <property type="term" value="F:ligase activity"/>
    <property type="evidence" value="ECO:0007669"/>
    <property type="project" value="UniProtKB-KW"/>
</dbReference>
<name>A0A377VWP1_KLEPN</name>
<dbReference type="AlphaFoldDB" id="A0A377VWP1"/>
<evidence type="ECO:0000313" key="2">
    <source>
        <dbReference type="Proteomes" id="UP000255099"/>
    </source>
</evidence>
<dbReference type="Gene3D" id="3.30.559.30">
    <property type="entry name" value="Nonribosomal peptide synthetase, condensation domain"/>
    <property type="match status" value="1"/>
</dbReference>
<reference evidence="1 2" key="1">
    <citation type="submission" date="2018-06" db="EMBL/GenBank/DDBJ databases">
        <authorList>
            <consortium name="Pathogen Informatics"/>
            <person name="Doyle S."/>
        </authorList>
    </citation>
    <scope>NUCLEOTIDE SEQUENCE [LARGE SCALE GENOMIC DNA]</scope>
    <source>
        <strain evidence="1 2">NCTC9637</strain>
    </source>
</reference>